<feature type="transmembrane region" description="Helical" evidence="10">
    <location>
        <begin position="231"/>
        <end position="250"/>
    </location>
</feature>
<name>A0AAD7UJ74_9STRA</name>
<organism evidence="12 13">
    <name type="scientific">Chrysophaeum taylorii</name>
    <dbReference type="NCBI Taxonomy" id="2483200"/>
    <lineage>
        <taxon>Eukaryota</taxon>
        <taxon>Sar</taxon>
        <taxon>Stramenopiles</taxon>
        <taxon>Ochrophyta</taxon>
        <taxon>Pelagophyceae</taxon>
        <taxon>Pelagomonadales</taxon>
        <taxon>Pelagomonadaceae</taxon>
        <taxon>Chrysophaeum</taxon>
    </lineage>
</organism>
<feature type="compositionally biased region" description="Acidic residues" evidence="9">
    <location>
        <begin position="457"/>
        <end position="467"/>
    </location>
</feature>
<evidence type="ECO:0000256" key="9">
    <source>
        <dbReference type="SAM" id="MobiDB-lite"/>
    </source>
</evidence>
<dbReference type="EMBL" id="JAQMWT010000278">
    <property type="protein sequence ID" value="KAJ8606381.1"/>
    <property type="molecule type" value="Genomic_DNA"/>
</dbReference>
<dbReference type="PANTHER" id="PTHR11003">
    <property type="entry name" value="POTASSIUM CHANNEL, SUBFAMILY K"/>
    <property type="match status" value="1"/>
</dbReference>
<feature type="transmembrane region" description="Helical" evidence="10">
    <location>
        <begin position="155"/>
        <end position="174"/>
    </location>
</feature>
<evidence type="ECO:0000256" key="5">
    <source>
        <dbReference type="ARBA" id="ARBA00023065"/>
    </source>
</evidence>
<sequence length="467" mass="53169">MLWVASRAFTAAPEEESEESPTLDEAIDEWIEKKEPEDFAETPDRMSSFATMASDEEVAPTNWCTLEGWFFDSPKPLPRKSSNSSLKKKRRNPGRRRSNQRLAIVVETPPEAAPAPATARVVAEERPPSSPTHLFIDVAHLFTDHNNDVRLWRHYFWFMTFVVLCAVALSFLEYPKERRIKNREYRRGVRIKRVIDMGIEEGWFDEDFKKDVKHACDFVTDDDRKELRWDVPGSMFFVATIVTTIGYGNYAPQTPWGKILTCLIAILGVAWFGYILTVAADRLEHLVRFVVLLVRKGYRFTRSKLTRLDIYRTNKELFTPKKNLQRILGLNVLFIVSVSVYAYYYGLITIGNAFYLAIITFSTVGLGDYAPPFDEENESSFEATVELLALAALAMTGLTLLASLLRAVEAYSASQVKILKGGKSPTSRRAMPGFKSDLKDHDRPVLHDALDHPLPPLDDDNDDEVKK</sequence>
<comment type="similarity">
    <text evidence="8">Belongs to the two pore domain potassium channel (TC 1.A.1.8) family.</text>
</comment>
<evidence type="ECO:0000256" key="1">
    <source>
        <dbReference type="ARBA" id="ARBA00004141"/>
    </source>
</evidence>
<feature type="transmembrane region" description="Helical" evidence="10">
    <location>
        <begin position="256"/>
        <end position="279"/>
    </location>
</feature>
<evidence type="ECO:0000313" key="13">
    <source>
        <dbReference type="Proteomes" id="UP001230188"/>
    </source>
</evidence>
<evidence type="ECO:0000256" key="4">
    <source>
        <dbReference type="ARBA" id="ARBA00022989"/>
    </source>
</evidence>
<dbReference type="AlphaFoldDB" id="A0AAD7UJ74"/>
<dbReference type="GO" id="GO:0015271">
    <property type="term" value="F:outward rectifier potassium channel activity"/>
    <property type="evidence" value="ECO:0007669"/>
    <property type="project" value="TreeGrafter"/>
</dbReference>
<dbReference type="GO" id="GO:0022841">
    <property type="term" value="F:potassium ion leak channel activity"/>
    <property type="evidence" value="ECO:0007669"/>
    <property type="project" value="TreeGrafter"/>
</dbReference>
<dbReference type="SUPFAM" id="SSF81324">
    <property type="entry name" value="Voltage-gated potassium channels"/>
    <property type="match status" value="2"/>
</dbReference>
<dbReference type="GO" id="GO:0005886">
    <property type="term" value="C:plasma membrane"/>
    <property type="evidence" value="ECO:0007669"/>
    <property type="project" value="TreeGrafter"/>
</dbReference>
<feature type="compositionally biased region" description="Basic and acidic residues" evidence="9">
    <location>
        <begin position="436"/>
        <end position="451"/>
    </location>
</feature>
<keyword evidence="4 10" id="KW-1133">Transmembrane helix</keyword>
<feature type="region of interest" description="Disordered" evidence="9">
    <location>
        <begin position="1"/>
        <end position="25"/>
    </location>
</feature>
<keyword evidence="6 10" id="KW-0472">Membrane</keyword>
<comment type="subcellular location">
    <subcellularLocation>
        <location evidence="1">Membrane</location>
        <topology evidence="1">Multi-pass membrane protein</topology>
    </subcellularLocation>
</comment>
<evidence type="ECO:0000259" key="11">
    <source>
        <dbReference type="Pfam" id="PF07885"/>
    </source>
</evidence>
<feature type="compositionally biased region" description="Acidic residues" evidence="9">
    <location>
        <begin position="13"/>
        <end position="25"/>
    </location>
</feature>
<protein>
    <recommendedName>
        <fullName evidence="11">Potassium channel domain-containing protein</fullName>
    </recommendedName>
</protein>
<proteinExistence type="inferred from homology"/>
<keyword evidence="7 8" id="KW-0407">Ion channel</keyword>
<dbReference type="Proteomes" id="UP001230188">
    <property type="component" value="Unassembled WGS sequence"/>
</dbReference>
<feature type="domain" description="Potassium channel" evidence="11">
    <location>
        <begin position="228"/>
        <end position="284"/>
    </location>
</feature>
<feature type="transmembrane region" description="Helical" evidence="10">
    <location>
        <begin position="383"/>
        <end position="405"/>
    </location>
</feature>
<accession>A0AAD7UJ74</accession>
<dbReference type="GO" id="GO:0030322">
    <property type="term" value="P:stabilization of membrane potential"/>
    <property type="evidence" value="ECO:0007669"/>
    <property type="project" value="TreeGrafter"/>
</dbReference>
<feature type="compositionally biased region" description="Basic residues" evidence="9">
    <location>
        <begin position="86"/>
        <end position="99"/>
    </location>
</feature>
<feature type="region of interest" description="Disordered" evidence="9">
    <location>
        <begin position="78"/>
        <end position="101"/>
    </location>
</feature>
<dbReference type="Gene3D" id="1.10.287.70">
    <property type="match status" value="1"/>
</dbReference>
<gene>
    <name evidence="12" type="ORF">CTAYLR_009328</name>
</gene>
<feature type="region of interest" description="Disordered" evidence="9">
    <location>
        <begin position="422"/>
        <end position="467"/>
    </location>
</feature>
<keyword evidence="3 8" id="KW-0812">Transmembrane</keyword>
<evidence type="ECO:0000256" key="8">
    <source>
        <dbReference type="RuleBase" id="RU003857"/>
    </source>
</evidence>
<dbReference type="InterPro" id="IPR003280">
    <property type="entry name" value="2pore_dom_K_chnl"/>
</dbReference>
<evidence type="ECO:0000256" key="2">
    <source>
        <dbReference type="ARBA" id="ARBA00022448"/>
    </source>
</evidence>
<evidence type="ECO:0000256" key="10">
    <source>
        <dbReference type="SAM" id="Phobius"/>
    </source>
</evidence>
<evidence type="ECO:0000256" key="3">
    <source>
        <dbReference type="ARBA" id="ARBA00022692"/>
    </source>
</evidence>
<evidence type="ECO:0000256" key="7">
    <source>
        <dbReference type="ARBA" id="ARBA00023303"/>
    </source>
</evidence>
<keyword evidence="13" id="KW-1185">Reference proteome</keyword>
<dbReference type="PANTHER" id="PTHR11003:SF345">
    <property type="entry name" value="TWIK FAMILY OF POTASSIUM CHANNELS PROTEIN 18"/>
    <property type="match status" value="1"/>
</dbReference>
<dbReference type="PRINTS" id="PR01333">
    <property type="entry name" value="2POREKCHANEL"/>
</dbReference>
<reference evidence="12" key="1">
    <citation type="submission" date="2023-01" db="EMBL/GenBank/DDBJ databases">
        <title>Metagenome sequencing of chrysophaentin producing Chrysophaeum taylorii.</title>
        <authorList>
            <person name="Davison J."/>
            <person name="Bewley C."/>
        </authorList>
    </citation>
    <scope>NUCLEOTIDE SEQUENCE</scope>
    <source>
        <strain evidence="12">NIES-1699</strain>
    </source>
</reference>
<keyword evidence="2 8" id="KW-0813">Transport</keyword>
<comment type="caution">
    <text evidence="12">The sequence shown here is derived from an EMBL/GenBank/DDBJ whole genome shotgun (WGS) entry which is preliminary data.</text>
</comment>
<dbReference type="InterPro" id="IPR013099">
    <property type="entry name" value="K_chnl_dom"/>
</dbReference>
<evidence type="ECO:0000313" key="12">
    <source>
        <dbReference type="EMBL" id="KAJ8606381.1"/>
    </source>
</evidence>
<evidence type="ECO:0000256" key="6">
    <source>
        <dbReference type="ARBA" id="ARBA00023136"/>
    </source>
</evidence>
<keyword evidence="5 8" id="KW-0406">Ion transport</keyword>
<dbReference type="Pfam" id="PF07885">
    <property type="entry name" value="Ion_trans_2"/>
    <property type="match status" value="1"/>
</dbReference>